<accession>A0A7L1N3F9</accession>
<dbReference type="PANTHER" id="PTHR24379:SF129">
    <property type="entry name" value="RIKEN CDNA 9130023H24 GENE"/>
    <property type="match status" value="1"/>
</dbReference>
<keyword evidence="3" id="KW-0677">Repeat</keyword>
<dbReference type="Gene3D" id="3.30.160.60">
    <property type="entry name" value="Classic Zinc Finger"/>
    <property type="match status" value="4"/>
</dbReference>
<name>A0A7L1N3F9_RHICY</name>
<feature type="domain" description="C2H2-type" evidence="8">
    <location>
        <begin position="91"/>
        <end position="118"/>
    </location>
</feature>
<evidence type="ECO:0000256" key="3">
    <source>
        <dbReference type="ARBA" id="ARBA00022737"/>
    </source>
</evidence>
<dbReference type="FunFam" id="3.30.160.60:FF:000108">
    <property type="entry name" value="Vascular endothelial zinc finger 1"/>
    <property type="match status" value="1"/>
</dbReference>
<dbReference type="GO" id="GO:0000981">
    <property type="term" value="F:DNA-binding transcription factor activity, RNA polymerase II-specific"/>
    <property type="evidence" value="ECO:0007669"/>
    <property type="project" value="TreeGrafter"/>
</dbReference>
<proteinExistence type="predicted"/>
<dbReference type="Pfam" id="PF13894">
    <property type="entry name" value="zf-C2H2_4"/>
    <property type="match status" value="1"/>
</dbReference>
<dbReference type="GO" id="GO:0008270">
    <property type="term" value="F:zinc ion binding"/>
    <property type="evidence" value="ECO:0007669"/>
    <property type="project" value="UniProtKB-KW"/>
</dbReference>
<evidence type="ECO:0000256" key="5">
    <source>
        <dbReference type="ARBA" id="ARBA00022833"/>
    </source>
</evidence>
<evidence type="ECO:0000256" key="7">
    <source>
        <dbReference type="PROSITE-ProRule" id="PRU00042"/>
    </source>
</evidence>
<feature type="domain" description="C2H2-type" evidence="8">
    <location>
        <begin position="62"/>
        <end position="90"/>
    </location>
</feature>
<dbReference type="InterPro" id="IPR013087">
    <property type="entry name" value="Znf_C2H2_type"/>
</dbReference>
<evidence type="ECO:0000256" key="6">
    <source>
        <dbReference type="ARBA" id="ARBA00023242"/>
    </source>
</evidence>
<dbReference type="FunFam" id="3.30.160.60:FF:000780">
    <property type="entry name" value="myc-associated zinc finger protein isoform X1"/>
    <property type="match status" value="1"/>
</dbReference>
<feature type="domain" description="C2H2-type" evidence="8">
    <location>
        <begin position="32"/>
        <end position="59"/>
    </location>
</feature>
<keyword evidence="5" id="KW-0862">Zinc</keyword>
<dbReference type="PANTHER" id="PTHR24379">
    <property type="entry name" value="KRAB AND ZINC FINGER DOMAIN-CONTAINING"/>
    <property type="match status" value="1"/>
</dbReference>
<dbReference type="SUPFAM" id="SSF57667">
    <property type="entry name" value="beta-beta-alpha zinc fingers"/>
    <property type="match status" value="2"/>
</dbReference>
<organism evidence="9 10">
    <name type="scientific">Rhinopomastus cyanomelas</name>
    <name type="common">Common scimitarbill</name>
    <dbReference type="NCBI Taxonomy" id="113115"/>
    <lineage>
        <taxon>Eukaryota</taxon>
        <taxon>Metazoa</taxon>
        <taxon>Chordata</taxon>
        <taxon>Craniata</taxon>
        <taxon>Vertebrata</taxon>
        <taxon>Euteleostomi</taxon>
        <taxon>Archelosauria</taxon>
        <taxon>Archosauria</taxon>
        <taxon>Dinosauria</taxon>
        <taxon>Saurischia</taxon>
        <taxon>Theropoda</taxon>
        <taxon>Coelurosauria</taxon>
        <taxon>Aves</taxon>
        <taxon>Neognathae</taxon>
        <taxon>Neoaves</taxon>
        <taxon>Telluraves</taxon>
        <taxon>Coraciimorphae</taxon>
        <taxon>Bucerotiformes</taxon>
        <taxon>Rhinopomastidae</taxon>
        <taxon>Rhinopomastus</taxon>
    </lineage>
</organism>
<sequence>RRSHPCDACGKVFRDFYHLRRHQLSHSDERPFQCPVCQQRFKRKDRMGHHVRGHHGATHRPYGCTHCPKSFSRPDHLNSHIRQVHSTERPFKCQTCGAAFATRDRLRAHGVRHEEKVPCPVCGKLLSPAYVGDHLRGHGPPRPCQLCNKG</sequence>
<dbReference type="Proteomes" id="UP000565785">
    <property type="component" value="Unassembled WGS sequence"/>
</dbReference>
<comment type="caution">
    <text evidence="9">The sequence shown here is derived from an EMBL/GenBank/DDBJ whole genome shotgun (WGS) entry which is preliminary data.</text>
</comment>
<evidence type="ECO:0000313" key="9">
    <source>
        <dbReference type="EMBL" id="NXN94324.1"/>
    </source>
</evidence>
<dbReference type="Pfam" id="PF00096">
    <property type="entry name" value="zf-C2H2"/>
    <property type="match status" value="3"/>
</dbReference>
<dbReference type="GO" id="GO:0000977">
    <property type="term" value="F:RNA polymerase II transcription regulatory region sequence-specific DNA binding"/>
    <property type="evidence" value="ECO:0007669"/>
    <property type="project" value="TreeGrafter"/>
</dbReference>
<keyword evidence="10" id="KW-1185">Reference proteome</keyword>
<evidence type="ECO:0000259" key="8">
    <source>
        <dbReference type="PROSITE" id="PS50157"/>
    </source>
</evidence>
<evidence type="ECO:0000256" key="1">
    <source>
        <dbReference type="ARBA" id="ARBA00004123"/>
    </source>
</evidence>
<gene>
    <name evidence="9" type="primary">Maz</name>
    <name evidence="9" type="ORF">RHICYA_R10147</name>
</gene>
<evidence type="ECO:0000256" key="2">
    <source>
        <dbReference type="ARBA" id="ARBA00022723"/>
    </source>
</evidence>
<dbReference type="EMBL" id="VXBP01002581">
    <property type="protein sequence ID" value="NXN94324.1"/>
    <property type="molecule type" value="Genomic_DNA"/>
</dbReference>
<dbReference type="GO" id="GO:0005634">
    <property type="term" value="C:nucleus"/>
    <property type="evidence" value="ECO:0007669"/>
    <property type="project" value="UniProtKB-SubCell"/>
</dbReference>
<dbReference type="PROSITE" id="PS00028">
    <property type="entry name" value="ZINC_FINGER_C2H2_1"/>
    <property type="match status" value="4"/>
</dbReference>
<dbReference type="AlphaFoldDB" id="A0A7L1N3F9"/>
<reference evidence="9 10" key="1">
    <citation type="submission" date="2019-09" db="EMBL/GenBank/DDBJ databases">
        <title>Bird 10,000 Genomes (B10K) Project - Family phase.</title>
        <authorList>
            <person name="Zhang G."/>
        </authorList>
    </citation>
    <scope>NUCLEOTIDE SEQUENCE [LARGE SCALE GENOMIC DNA]</scope>
    <source>
        <strain evidence="9">B10K-DU-002-35</strain>
        <tissue evidence="9">Muscle</tissue>
    </source>
</reference>
<evidence type="ECO:0000313" key="10">
    <source>
        <dbReference type="Proteomes" id="UP000565785"/>
    </source>
</evidence>
<dbReference type="OrthoDB" id="3176202at2759"/>
<feature type="non-terminal residue" evidence="9">
    <location>
        <position position="150"/>
    </location>
</feature>
<dbReference type="SMART" id="SM00355">
    <property type="entry name" value="ZnF_C2H2"/>
    <property type="match status" value="5"/>
</dbReference>
<comment type="subcellular location">
    <subcellularLocation>
        <location evidence="1">Nucleus</location>
    </subcellularLocation>
</comment>
<dbReference type="InterPro" id="IPR036236">
    <property type="entry name" value="Znf_C2H2_sf"/>
</dbReference>
<keyword evidence="2" id="KW-0479">Metal-binding</keyword>
<feature type="non-terminal residue" evidence="9">
    <location>
        <position position="1"/>
    </location>
</feature>
<protein>
    <submittedName>
        <fullName evidence="9">MAZ protein</fullName>
    </submittedName>
</protein>
<evidence type="ECO:0000256" key="4">
    <source>
        <dbReference type="ARBA" id="ARBA00022771"/>
    </source>
</evidence>
<keyword evidence="4 7" id="KW-0863">Zinc-finger</keyword>
<feature type="domain" description="C2H2-type" evidence="8">
    <location>
        <begin position="4"/>
        <end position="31"/>
    </location>
</feature>
<keyword evidence="6" id="KW-0539">Nucleus</keyword>
<dbReference type="PROSITE" id="PS50157">
    <property type="entry name" value="ZINC_FINGER_C2H2_2"/>
    <property type="match status" value="4"/>
</dbReference>